<feature type="transmembrane region" description="Helical" evidence="6">
    <location>
        <begin position="89"/>
        <end position="110"/>
    </location>
</feature>
<dbReference type="InterPro" id="IPR004853">
    <property type="entry name" value="Sugar_P_trans_dom"/>
</dbReference>
<protein>
    <submittedName>
        <fullName evidence="8">TPT-domain-containing protein</fullName>
    </submittedName>
</protein>
<dbReference type="Pfam" id="PF03151">
    <property type="entry name" value="TPT"/>
    <property type="match status" value="1"/>
</dbReference>
<proteinExistence type="predicted"/>
<feature type="transmembrane region" description="Helical" evidence="6">
    <location>
        <begin position="57"/>
        <end position="77"/>
    </location>
</feature>
<feature type="transmembrane region" description="Helical" evidence="6">
    <location>
        <begin position="285"/>
        <end position="306"/>
    </location>
</feature>
<feature type="region of interest" description="Disordered" evidence="5">
    <location>
        <begin position="395"/>
        <end position="462"/>
    </location>
</feature>
<feature type="transmembrane region" description="Helical" evidence="6">
    <location>
        <begin position="341"/>
        <end position="361"/>
    </location>
</feature>
<evidence type="ECO:0000256" key="1">
    <source>
        <dbReference type="ARBA" id="ARBA00004141"/>
    </source>
</evidence>
<accession>A0A167LCM8</accession>
<feature type="transmembrane region" description="Helical" evidence="6">
    <location>
        <begin position="208"/>
        <end position="226"/>
    </location>
</feature>
<dbReference type="InterPro" id="IPR050186">
    <property type="entry name" value="TPT_transporter"/>
</dbReference>
<dbReference type="OrthoDB" id="18894at2759"/>
<sequence length="462" mass="51807">MEDHENGNGVPHQRDSLEELETELAFTPEARRDGDERDMPPRLATVEQKKWLWWRNAIINACFILAWYLFATILSVYNKWMFSPEHFGFPFPLFVTTVHMIVQWCLAALVRQLFPNSMKSPGRPSKKEYGQKVLPCAVTTGLDIGLSNLSLKTITLSFYTMCKSSSLGFVLLFAFLFRLERPSLFLVGVILIITVGVLLMVFTETHFVLVGAVLVLVASACGGLRWSLTQLLLRKHDMGLETPASTLYWLAPIMALTLLICSAVLEGPWTIFASEFFEGTRILKTLFFVVLPGNIAFMMVMSEFYIIKRAGVLPMSIAGIFKEVSTISVSTWLFGDHLTPVNMTGVGITIIGIALFTWYKYKKTIESDVKLDAHGLPLEEDTDEPEGQVLLPEEEEGRELVPTGQSMDSLDAQPTSPRQQPYHSHSDSHASGAEVFVSEAEHEGRRSMQAWAHPNGLDRPEN</sequence>
<evidence type="ECO:0000313" key="9">
    <source>
        <dbReference type="Proteomes" id="UP000076738"/>
    </source>
</evidence>
<keyword evidence="3 6" id="KW-1133">Transmembrane helix</keyword>
<feature type="domain" description="Sugar phosphate transporter" evidence="7">
    <location>
        <begin position="62"/>
        <end position="356"/>
    </location>
</feature>
<keyword evidence="9" id="KW-1185">Reference proteome</keyword>
<keyword evidence="4 6" id="KW-0472">Membrane</keyword>
<feature type="transmembrane region" description="Helical" evidence="6">
    <location>
        <begin position="247"/>
        <end position="265"/>
    </location>
</feature>
<name>A0A167LCM8_CALVF</name>
<evidence type="ECO:0000256" key="2">
    <source>
        <dbReference type="ARBA" id="ARBA00022692"/>
    </source>
</evidence>
<organism evidence="8 9">
    <name type="scientific">Calocera viscosa (strain TUFC12733)</name>
    <dbReference type="NCBI Taxonomy" id="1330018"/>
    <lineage>
        <taxon>Eukaryota</taxon>
        <taxon>Fungi</taxon>
        <taxon>Dikarya</taxon>
        <taxon>Basidiomycota</taxon>
        <taxon>Agaricomycotina</taxon>
        <taxon>Dacrymycetes</taxon>
        <taxon>Dacrymycetales</taxon>
        <taxon>Dacrymycetaceae</taxon>
        <taxon>Calocera</taxon>
    </lineage>
</organism>
<dbReference type="EMBL" id="KV417288">
    <property type="protein sequence ID" value="KZO95556.1"/>
    <property type="molecule type" value="Genomic_DNA"/>
</dbReference>
<evidence type="ECO:0000313" key="8">
    <source>
        <dbReference type="EMBL" id="KZO95556.1"/>
    </source>
</evidence>
<comment type="subcellular location">
    <subcellularLocation>
        <location evidence="1">Membrane</location>
        <topology evidence="1">Multi-pass membrane protein</topology>
    </subcellularLocation>
</comment>
<feature type="transmembrane region" description="Helical" evidence="6">
    <location>
        <begin position="184"/>
        <end position="202"/>
    </location>
</feature>
<reference evidence="8 9" key="1">
    <citation type="journal article" date="2016" name="Mol. Biol. Evol.">
        <title>Comparative Genomics of Early-Diverging Mushroom-Forming Fungi Provides Insights into the Origins of Lignocellulose Decay Capabilities.</title>
        <authorList>
            <person name="Nagy L.G."/>
            <person name="Riley R."/>
            <person name="Tritt A."/>
            <person name="Adam C."/>
            <person name="Daum C."/>
            <person name="Floudas D."/>
            <person name="Sun H."/>
            <person name="Yadav J.S."/>
            <person name="Pangilinan J."/>
            <person name="Larsson K.H."/>
            <person name="Matsuura K."/>
            <person name="Barry K."/>
            <person name="Labutti K."/>
            <person name="Kuo R."/>
            <person name="Ohm R.A."/>
            <person name="Bhattacharya S.S."/>
            <person name="Shirouzu T."/>
            <person name="Yoshinaga Y."/>
            <person name="Martin F.M."/>
            <person name="Grigoriev I.V."/>
            <person name="Hibbett D.S."/>
        </authorList>
    </citation>
    <scope>NUCLEOTIDE SEQUENCE [LARGE SCALE GENOMIC DNA]</scope>
    <source>
        <strain evidence="8 9">TUFC12733</strain>
    </source>
</reference>
<dbReference type="Proteomes" id="UP000076738">
    <property type="component" value="Unassembled WGS sequence"/>
</dbReference>
<dbReference type="PANTHER" id="PTHR11132">
    <property type="entry name" value="SOLUTE CARRIER FAMILY 35"/>
    <property type="match status" value="1"/>
</dbReference>
<evidence type="ECO:0000256" key="5">
    <source>
        <dbReference type="SAM" id="MobiDB-lite"/>
    </source>
</evidence>
<dbReference type="STRING" id="1330018.A0A167LCM8"/>
<evidence type="ECO:0000256" key="4">
    <source>
        <dbReference type="ARBA" id="ARBA00023136"/>
    </source>
</evidence>
<feature type="compositionally biased region" description="Polar residues" evidence="5">
    <location>
        <begin position="403"/>
        <end position="423"/>
    </location>
</feature>
<evidence type="ECO:0000256" key="3">
    <source>
        <dbReference type="ARBA" id="ARBA00022989"/>
    </source>
</evidence>
<feature type="transmembrane region" description="Helical" evidence="6">
    <location>
        <begin position="157"/>
        <end position="177"/>
    </location>
</feature>
<dbReference type="GO" id="GO:0016020">
    <property type="term" value="C:membrane"/>
    <property type="evidence" value="ECO:0007669"/>
    <property type="project" value="UniProtKB-SubCell"/>
</dbReference>
<evidence type="ECO:0000256" key="6">
    <source>
        <dbReference type="SAM" id="Phobius"/>
    </source>
</evidence>
<keyword evidence="2 6" id="KW-0812">Transmembrane</keyword>
<evidence type="ECO:0000259" key="7">
    <source>
        <dbReference type="Pfam" id="PF03151"/>
    </source>
</evidence>
<gene>
    <name evidence="8" type="ORF">CALVIDRAFT_482636</name>
</gene>
<dbReference type="AlphaFoldDB" id="A0A167LCM8"/>